<keyword evidence="1" id="KW-0472">Membrane</keyword>
<evidence type="ECO:0000313" key="2">
    <source>
        <dbReference type="EMBL" id="UTW04713.1"/>
    </source>
</evidence>
<dbReference type="Proteomes" id="UP001059950">
    <property type="component" value="Chromosome"/>
</dbReference>
<reference evidence="2" key="1">
    <citation type="submission" date="2021-04" db="EMBL/GenBank/DDBJ databases">
        <title>Oceanospirillales bacteria with DddD are important DMSP degraders in coastal seawater.</title>
        <authorList>
            <person name="Liu J."/>
        </authorList>
    </citation>
    <scope>NUCLEOTIDE SEQUENCE</scope>
    <source>
        <strain evidence="2">GY6</strain>
    </source>
</reference>
<organism evidence="2 3">
    <name type="scientific">Amphritea atlantica</name>
    <dbReference type="NCBI Taxonomy" id="355243"/>
    <lineage>
        <taxon>Bacteria</taxon>
        <taxon>Pseudomonadati</taxon>
        <taxon>Pseudomonadota</taxon>
        <taxon>Gammaproteobacteria</taxon>
        <taxon>Oceanospirillales</taxon>
        <taxon>Oceanospirillaceae</taxon>
        <taxon>Amphritea</taxon>
    </lineage>
</organism>
<accession>A0ABY5GZ74</accession>
<evidence type="ECO:0000256" key="1">
    <source>
        <dbReference type="SAM" id="Phobius"/>
    </source>
</evidence>
<feature type="transmembrane region" description="Helical" evidence="1">
    <location>
        <begin position="66"/>
        <end position="86"/>
    </location>
</feature>
<dbReference type="EMBL" id="CP073344">
    <property type="protein sequence ID" value="UTW04713.1"/>
    <property type="molecule type" value="Genomic_DNA"/>
</dbReference>
<keyword evidence="1" id="KW-1133">Transmembrane helix</keyword>
<feature type="transmembrane region" description="Helical" evidence="1">
    <location>
        <begin position="184"/>
        <end position="202"/>
    </location>
</feature>
<keyword evidence="3" id="KW-1185">Reference proteome</keyword>
<feature type="transmembrane region" description="Helical" evidence="1">
    <location>
        <begin position="156"/>
        <end position="178"/>
    </location>
</feature>
<protein>
    <submittedName>
        <fullName evidence="2">Divalent cation transporter</fullName>
    </submittedName>
</protein>
<proteinExistence type="predicted"/>
<feature type="transmembrane region" description="Helical" evidence="1">
    <location>
        <begin position="39"/>
        <end position="60"/>
    </location>
</feature>
<feature type="transmembrane region" description="Helical" evidence="1">
    <location>
        <begin position="214"/>
        <end position="235"/>
    </location>
</feature>
<keyword evidence="1" id="KW-0812">Transmembrane</keyword>
<sequence length="236" mass="24699">MNELIIVMVVSWLAGIAAFVGGLGAKYEGSANTVQKRELIHGVVAFGGGILTAAIALALIPEATLVLPTTGLAATFCIGGLVFCVLDAYMSRHGGSKAQFMAMLMDFIPEAVALGALFGHNHQAGILLALFIGLQNLPEGFNSFREICTSGVSSRSALWGLFGISFLGPVAALSGHLWLQNQPMLTAAIMSFAAGGILYLLFQDIAPQSKMRKHWLPPLGAVLGFAVGMIGKQLLG</sequence>
<gene>
    <name evidence="2" type="ORF">KDX31_06860</name>
</gene>
<feature type="transmembrane region" description="Helical" evidence="1">
    <location>
        <begin position="6"/>
        <end position="27"/>
    </location>
</feature>
<name>A0ABY5GZ74_9GAMM</name>
<evidence type="ECO:0000313" key="3">
    <source>
        <dbReference type="Proteomes" id="UP001059950"/>
    </source>
</evidence>